<name>A0AAE0KN54_9PEZI</name>
<keyword evidence="3" id="KW-1185">Reference proteome</keyword>
<proteinExistence type="predicted"/>
<accession>A0AAE0KN54</accession>
<keyword evidence="1" id="KW-0472">Membrane</keyword>
<gene>
    <name evidence="2" type="ORF">B0T24DRAFT_151009</name>
</gene>
<dbReference type="EMBL" id="JAULSN010000002">
    <property type="protein sequence ID" value="KAK3379307.1"/>
    <property type="molecule type" value="Genomic_DNA"/>
</dbReference>
<dbReference type="AlphaFoldDB" id="A0AAE0KN54"/>
<keyword evidence="1" id="KW-1133">Transmembrane helix</keyword>
<protein>
    <submittedName>
        <fullName evidence="2">Uncharacterized protein</fullName>
    </submittedName>
</protein>
<evidence type="ECO:0000313" key="2">
    <source>
        <dbReference type="EMBL" id="KAK3379307.1"/>
    </source>
</evidence>
<keyword evidence="1" id="KW-0812">Transmembrane</keyword>
<evidence type="ECO:0000256" key="1">
    <source>
        <dbReference type="SAM" id="Phobius"/>
    </source>
</evidence>
<dbReference type="Proteomes" id="UP001287356">
    <property type="component" value="Unassembled WGS sequence"/>
</dbReference>
<reference evidence="2" key="1">
    <citation type="journal article" date="2023" name="Mol. Phylogenet. Evol.">
        <title>Genome-scale phylogeny and comparative genomics of the fungal order Sordariales.</title>
        <authorList>
            <person name="Hensen N."/>
            <person name="Bonometti L."/>
            <person name="Westerberg I."/>
            <person name="Brannstrom I.O."/>
            <person name="Guillou S."/>
            <person name="Cros-Aarteil S."/>
            <person name="Calhoun S."/>
            <person name="Haridas S."/>
            <person name="Kuo A."/>
            <person name="Mondo S."/>
            <person name="Pangilinan J."/>
            <person name="Riley R."/>
            <person name="LaButti K."/>
            <person name="Andreopoulos B."/>
            <person name="Lipzen A."/>
            <person name="Chen C."/>
            <person name="Yan M."/>
            <person name="Daum C."/>
            <person name="Ng V."/>
            <person name="Clum A."/>
            <person name="Steindorff A."/>
            <person name="Ohm R.A."/>
            <person name="Martin F."/>
            <person name="Silar P."/>
            <person name="Natvig D.O."/>
            <person name="Lalanne C."/>
            <person name="Gautier V."/>
            <person name="Ament-Velasquez S.L."/>
            <person name="Kruys A."/>
            <person name="Hutchinson M.I."/>
            <person name="Powell A.J."/>
            <person name="Barry K."/>
            <person name="Miller A.N."/>
            <person name="Grigoriev I.V."/>
            <person name="Debuchy R."/>
            <person name="Gladieux P."/>
            <person name="Hiltunen Thoren M."/>
            <person name="Johannesson H."/>
        </authorList>
    </citation>
    <scope>NUCLEOTIDE SEQUENCE</scope>
    <source>
        <strain evidence="2">CBS 958.72</strain>
    </source>
</reference>
<evidence type="ECO:0000313" key="3">
    <source>
        <dbReference type="Proteomes" id="UP001287356"/>
    </source>
</evidence>
<comment type="caution">
    <text evidence="2">The sequence shown here is derived from an EMBL/GenBank/DDBJ whole genome shotgun (WGS) entry which is preliminary data.</text>
</comment>
<sequence length="131" mass="14956">MAHQRVKGEAVTIRRRRAKILNSQGRLVSLLWLASEGLSRPVLFTQSVFFPDGTRGSDGTLYYYLVVLSRLGYHTTYAFFLLGKTLTKSWFVHTTTLSPPTSPETTTFIGHDLRGQSFPARQSRRRNRTLH</sequence>
<reference evidence="2" key="2">
    <citation type="submission" date="2023-06" db="EMBL/GenBank/DDBJ databases">
        <authorList>
            <consortium name="Lawrence Berkeley National Laboratory"/>
            <person name="Haridas S."/>
            <person name="Hensen N."/>
            <person name="Bonometti L."/>
            <person name="Westerberg I."/>
            <person name="Brannstrom I.O."/>
            <person name="Guillou S."/>
            <person name="Cros-Aarteil S."/>
            <person name="Calhoun S."/>
            <person name="Kuo A."/>
            <person name="Mondo S."/>
            <person name="Pangilinan J."/>
            <person name="Riley R."/>
            <person name="Labutti K."/>
            <person name="Andreopoulos B."/>
            <person name="Lipzen A."/>
            <person name="Chen C."/>
            <person name="Yanf M."/>
            <person name="Daum C."/>
            <person name="Ng V."/>
            <person name="Clum A."/>
            <person name="Steindorff A."/>
            <person name="Ohm R."/>
            <person name="Martin F."/>
            <person name="Silar P."/>
            <person name="Natvig D."/>
            <person name="Lalanne C."/>
            <person name="Gautier V."/>
            <person name="Ament-Velasquez S.L."/>
            <person name="Kruys A."/>
            <person name="Hutchinson M.I."/>
            <person name="Powell A.J."/>
            <person name="Barry K."/>
            <person name="Miller A.N."/>
            <person name="Grigoriev I.V."/>
            <person name="Debuchy R."/>
            <person name="Gladieux P."/>
            <person name="Thoren M.H."/>
            <person name="Johannesson H."/>
        </authorList>
    </citation>
    <scope>NUCLEOTIDE SEQUENCE</scope>
    <source>
        <strain evidence="2">CBS 958.72</strain>
    </source>
</reference>
<organism evidence="2 3">
    <name type="scientific">Lasiosphaeria ovina</name>
    <dbReference type="NCBI Taxonomy" id="92902"/>
    <lineage>
        <taxon>Eukaryota</taxon>
        <taxon>Fungi</taxon>
        <taxon>Dikarya</taxon>
        <taxon>Ascomycota</taxon>
        <taxon>Pezizomycotina</taxon>
        <taxon>Sordariomycetes</taxon>
        <taxon>Sordariomycetidae</taxon>
        <taxon>Sordariales</taxon>
        <taxon>Lasiosphaeriaceae</taxon>
        <taxon>Lasiosphaeria</taxon>
    </lineage>
</organism>
<feature type="transmembrane region" description="Helical" evidence="1">
    <location>
        <begin position="63"/>
        <end position="82"/>
    </location>
</feature>